<feature type="domain" description="Late embryogenesis abundant protein LEA-2 subgroup" evidence="3">
    <location>
        <begin position="173"/>
        <end position="276"/>
    </location>
</feature>
<proteinExistence type="predicted"/>
<evidence type="ECO:0000259" key="3">
    <source>
        <dbReference type="Pfam" id="PF03168"/>
    </source>
</evidence>
<keyword evidence="2" id="KW-0812">Transmembrane</keyword>
<evidence type="ECO:0000256" key="2">
    <source>
        <dbReference type="SAM" id="Phobius"/>
    </source>
</evidence>
<dbReference type="AlphaFoldDB" id="A0AAD7M0U4"/>
<protein>
    <submittedName>
        <fullName evidence="4">Late embryogenesis abundant protein</fullName>
    </submittedName>
</protein>
<comment type="caution">
    <text evidence="4">The sequence shown here is derived from an EMBL/GenBank/DDBJ whole genome shotgun (WGS) entry which is preliminary data.</text>
</comment>
<feature type="transmembrane region" description="Helical" evidence="2">
    <location>
        <begin position="109"/>
        <end position="129"/>
    </location>
</feature>
<dbReference type="Proteomes" id="UP001163823">
    <property type="component" value="Chromosome 5"/>
</dbReference>
<evidence type="ECO:0000313" key="5">
    <source>
        <dbReference type="Proteomes" id="UP001163823"/>
    </source>
</evidence>
<name>A0AAD7M0U4_QUISA</name>
<dbReference type="InterPro" id="IPR004864">
    <property type="entry name" value="LEA_2"/>
</dbReference>
<organism evidence="4 5">
    <name type="scientific">Quillaja saponaria</name>
    <name type="common">Soap bark tree</name>
    <dbReference type="NCBI Taxonomy" id="32244"/>
    <lineage>
        <taxon>Eukaryota</taxon>
        <taxon>Viridiplantae</taxon>
        <taxon>Streptophyta</taxon>
        <taxon>Embryophyta</taxon>
        <taxon>Tracheophyta</taxon>
        <taxon>Spermatophyta</taxon>
        <taxon>Magnoliopsida</taxon>
        <taxon>eudicotyledons</taxon>
        <taxon>Gunneridae</taxon>
        <taxon>Pentapetalae</taxon>
        <taxon>rosids</taxon>
        <taxon>fabids</taxon>
        <taxon>Fabales</taxon>
        <taxon>Quillajaceae</taxon>
        <taxon>Quillaja</taxon>
    </lineage>
</organism>
<feature type="compositionally biased region" description="Basic and acidic residues" evidence="1">
    <location>
        <begin position="1"/>
        <end position="22"/>
    </location>
</feature>
<evidence type="ECO:0000313" key="4">
    <source>
        <dbReference type="EMBL" id="KAJ7967698.1"/>
    </source>
</evidence>
<reference evidence="4" key="1">
    <citation type="journal article" date="2023" name="Science">
        <title>Elucidation of the pathway for biosynthesis of saponin adjuvants from the soapbark tree.</title>
        <authorList>
            <person name="Reed J."/>
            <person name="Orme A."/>
            <person name="El-Demerdash A."/>
            <person name="Owen C."/>
            <person name="Martin L.B.B."/>
            <person name="Misra R.C."/>
            <person name="Kikuchi S."/>
            <person name="Rejzek M."/>
            <person name="Martin A.C."/>
            <person name="Harkess A."/>
            <person name="Leebens-Mack J."/>
            <person name="Louveau T."/>
            <person name="Stephenson M.J."/>
            <person name="Osbourn A."/>
        </authorList>
    </citation>
    <scope>NUCLEOTIDE SEQUENCE</scope>
    <source>
        <strain evidence="4">S10</strain>
    </source>
</reference>
<keyword evidence="2" id="KW-1133">Transmembrane helix</keyword>
<evidence type="ECO:0000256" key="1">
    <source>
        <dbReference type="SAM" id="MobiDB-lite"/>
    </source>
</evidence>
<dbReference type="KEGG" id="qsa:O6P43_011924"/>
<accession>A0AAD7M0U4</accession>
<sequence length="298" mass="33646">MHAKSDSEVTIDVDHSSQDRSPRRTLYYVQSPSSHDVERTSYRSSPLASPHHYYYHWSSSHHSHESSTNPRNPAAWKKLHNQLGTEDDDDDEKDDGESEDSGHNVKLCVYFFLLFVALFSVFSLILWGASRTYKPKVFLKNIVFEDLNIQAGSDATGVPTELLSLNSTVKIFYRNPATFFGVHVTSTPLQLYFYQLPIASGQIQKFYQSRKSQRKLTVVVQAYQVPLYGAVSAIGDARGERKEKVVMPLNLTLVVRSSAHILGSLVKSKFYRTISCSISLRGNKLGKPLNLTDSCLYN</sequence>
<dbReference type="InterPro" id="IPR055301">
    <property type="entry name" value="Lea14-like_2"/>
</dbReference>
<dbReference type="Pfam" id="PF03168">
    <property type="entry name" value="LEA_2"/>
    <property type="match status" value="1"/>
</dbReference>
<gene>
    <name evidence="4" type="ORF">O6P43_011924</name>
</gene>
<keyword evidence="5" id="KW-1185">Reference proteome</keyword>
<dbReference type="EMBL" id="JARAOO010000005">
    <property type="protein sequence ID" value="KAJ7967698.1"/>
    <property type="molecule type" value="Genomic_DNA"/>
</dbReference>
<keyword evidence="2" id="KW-0472">Membrane</keyword>
<dbReference type="PANTHER" id="PTHR31852">
    <property type="entry name" value="LATE EMBRYOGENESIS ABUNDANT (LEA) HYDROXYPROLINE-RICH GLYCOPROTEIN FAMILY"/>
    <property type="match status" value="1"/>
</dbReference>
<feature type="region of interest" description="Disordered" evidence="1">
    <location>
        <begin position="1"/>
        <end position="45"/>
    </location>
</feature>